<dbReference type="PANTHER" id="PTHR12127:SF4">
    <property type="entry name" value="MUCOLIPIN-2"/>
    <property type="match status" value="1"/>
</dbReference>
<feature type="domain" description="Polycystin cation channel PKD1/PKD2" evidence="19">
    <location>
        <begin position="907"/>
        <end position="1043"/>
    </location>
</feature>
<evidence type="ECO:0000313" key="21">
    <source>
        <dbReference type="EMBL" id="KAF3835164.1"/>
    </source>
</evidence>
<comment type="subcellular location">
    <subcellularLocation>
        <location evidence="2">Cell membrane</location>
        <topology evidence="2">Multi-pass membrane protein</topology>
    </subcellularLocation>
    <subcellularLocation>
        <location evidence="1">Endosome membrane</location>
        <topology evidence="1">Multi-pass membrane protein</topology>
    </subcellularLocation>
</comment>
<feature type="transmembrane region" description="Helical" evidence="17">
    <location>
        <begin position="1015"/>
        <end position="1036"/>
    </location>
</feature>
<evidence type="ECO:0000313" key="22">
    <source>
        <dbReference type="Proteomes" id="UP000518266"/>
    </source>
</evidence>
<keyword evidence="15" id="KW-0175">Coiled coil</keyword>
<evidence type="ECO:0000256" key="2">
    <source>
        <dbReference type="ARBA" id="ARBA00004651"/>
    </source>
</evidence>
<keyword evidence="10" id="KW-0406">Ion transport</keyword>
<evidence type="ECO:0000256" key="1">
    <source>
        <dbReference type="ARBA" id="ARBA00004337"/>
    </source>
</evidence>
<dbReference type="CDD" id="cd21071">
    <property type="entry name" value="ELD_TRPML2"/>
    <property type="match status" value="1"/>
</dbReference>
<keyword evidence="11 17" id="KW-0472">Membrane</keyword>
<keyword evidence="5" id="KW-0813">Transport</keyword>
<evidence type="ECO:0000256" key="5">
    <source>
        <dbReference type="ARBA" id="ARBA00022448"/>
    </source>
</evidence>
<evidence type="ECO:0000256" key="12">
    <source>
        <dbReference type="ARBA" id="ARBA00023157"/>
    </source>
</evidence>
<evidence type="ECO:0000256" key="15">
    <source>
        <dbReference type="SAM" id="Coils"/>
    </source>
</evidence>
<feature type="transmembrane region" description="Helical" evidence="17">
    <location>
        <begin position="189"/>
        <end position="208"/>
    </location>
</feature>
<dbReference type="InterPro" id="IPR039031">
    <property type="entry name" value="Mucolipin"/>
</dbReference>
<keyword evidence="6" id="KW-1003">Cell membrane</keyword>
<evidence type="ECO:0000259" key="19">
    <source>
        <dbReference type="Pfam" id="PF08016"/>
    </source>
</evidence>
<feature type="transmembrane region" description="Helical" evidence="17">
    <location>
        <begin position="819"/>
        <end position="846"/>
    </location>
</feature>
<dbReference type="Pfam" id="PF08016">
    <property type="entry name" value="PKD_channel"/>
    <property type="match status" value="1"/>
</dbReference>
<proteinExistence type="inferred from homology"/>
<comment type="similarity">
    <text evidence="3">Belongs to the chloride channel MCLC family.</text>
</comment>
<protein>
    <recommendedName>
        <fullName evidence="4">Chloride channel CLIC-like protein 1</fullName>
    </recommendedName>
</protein>
<gene>
    <name evidence="21" type="ORF">F7725_027722</name>
</gene>
<feature type="coiled-coil region" evidence="15">
    <location>
        <begin position="67"/>
        <end position="94"/>
    </location>
</feature>
<evidence type="ECO:0000256" key="14">
    <source>
        <dbReference type="ARBA" id="ARBA00036634"/>
    </source>
</evidence>
<dbReference type="OrthoDB" id="263481at2759"/>
<dbReference type="AlphaFoldDB" id="A0A7J5XDV4"/>
<feature type="transmembrane region" description="Helical" evidence="17">
    <location>
        <begin position="220"/>
        <end position="237"/>
    </location>
</feature>
<dbReference type="FunFam" id="1.10.287.70:FF:000033">
    <property type="entry name" value="Mucolipin 1"/>
    <property type="match status" value="1"/>
</dbReference>
<evidence type="ECO:0000256" key="16">
    <source>
        <dbReference type="SAM" id="MobiDB-lite"/>
    </source>
</evidence>
<evidence type="ECO:0000256" key="3">
    <source>
        <dbReference type="ARBA" id="ARBA00005944"/>
    </source>
</evidence>
<feature type="chain" id="PRO_5029717049" description="Chloride channel CLIC-like protein 1" evidence="18">
    <location>
        <begin position="17"/>
        <end position="1147"/>
    </location>
</feature>
<name>A0A7J5XDV4_DISMA</name>
<keyword evidence="22" id="KW-1185">Reference proteome</keyword>
<keyword evidence="8" id="KW-0967">Endosome</keyword>
<keyword evidence="12" id="KW-1015">Disulfide bond</keyword>
<evidence type="ECO:0000256" key="18">
    <source>
        <dbReference type="SAM" id="SignalP"/>
    </source>
</evidence>
<evidence type="ECO:0000256" key="11">
    <source>
        <dbReference type="ARBA" id="ARBA00023136"/>
    </source>
</evidence>
<evidence type="ECO:0000256" key="4">
    <source>
        <dbReference type="ARBA" id="ARBA00015571"/>
    </source>
</evidence>
<accession>A0A7J5XDV4</accession>
<feature type="non-terminal residue" evidence="21">
    <location>
        <position position="1147"/>
    </location>
</feature>
<dbReference type="GO" id="GO:0005886">
    <property type="term" value="C:plasma membrane"/>
    <property type="evidence" value="ECO:0007669"/>
    <property type="project" value="UniProtKB-SubCell"/>
</dbReference>
<reference evidence="21 22" key="1">
    <citation type="submission" date="2020-03" db="EMBL/GenBank/DDBJ databases">
        <title>Dissostichus mawsoni Genome sequencing and assembly.</title>
        <authorList>
            <person name="Park H."/>
        </authorList>
    </citation>
    <scope>NUCLEOTIDE SEQUENCE [LARGE SCALE GENOMIC DNA]</scope>
    <source>
        <strain evidence="21">DM0001</strain>
        <tissue evidence="21">Muscle</tissue>
    </source>
</reference>
<dbReference type="Gene3D" id="1.10.287.70">
    <property type="match status" value="1"/>
</dbReference>
<feature type="domain" description="Mucolipin extracytosolic" evidence="20">
    <location>
        <begin position="619"/>
        <end position="805"/>
    </location>
</feature>
<evidence type="ECO:0000256" key="6">
    <source>
        <dbReference type="ARBA" id="ARBA00022475"/>
    </source>
</evidence>
<evidence type="ECO:0000256" key="17">
    <source>
        <dbReference type="SAM" id="Phobius"/>
    </source>
</evidence>
<dbReference type="EMBL" id="JAAKFY010000025">
    <property type="protein sequence ID" value="KAF3835164.1"/>
    <property type="molecule type" value="Genomic_DNA"/>
</dbReference>
<dbReference type="GO" id="GO:0072345">
    <property type="term" value="F:NAADP-sensitive calcium-release channel activity"/>
    <property type="evidence" value="ECO:0007669"/>
    <property type="project" value="TreeGrafter"/>
</dbReference>
<feature type="transmembrane region" description="Helical" evidence="17">
    <location>
        <begin position="904"/>
        <end position="927"/>
    </location>
</feature>
<dbReference type="InterPro" id="IPR009231">
    <property type="entry name" value="Chloride_chnl_CLIC-like"/>
</dbReference>
<keyword evidence="13" id="KW-0407">Ion channel</keyword>
<keyword evidence="7 17" id="KW-0812">Transmembrane</keyword>
<feature type="compositionally biased region" description="Low complexity" evidence="16">
    <location>
        <begin position="386"/>
        <end position="398"/>
    </location>
</feature>
<sequence length="1147" mass="129332">MLLMVLVVSLFLSGSAQEADNDWIDPFDMLNYEASTKTMRQPAEPANYDNVPTKRREFTRDSNQEELTSCNTQVVDLKREIEELKKKISVISQQPTCNPVFKRFLTRLRKEILRVGLPSDSAEVFYDAKIRMSIQAMTEIQALLEGEDSWRTGALDNAISQILVDLRPHDYEAWTWHFEDSFGVELDTVLKMGLCVLVMVALICTQLWSTVSWFFQFRRLFAVCFLVSIVWNWLYLYKIAFADHQRNQVKMENYEKFFRSTLTLQDDPCKKYYEVLLVNPILLVPPTKAIAVTVTTLITEPLKHIGQGISEFLVALLKDLPITLQIPVLLTIVVAIMPSSMASLVFSADLAGIPSSTAGATAAASNPTDRGRGLLSGGDYLAGGDAPQPALRLRAAPANGGGKQVGQRRPHRPREEPAIEVVETLHPAEPPYSEDEADTAQSEPEQIVSAESENQTETQEMEGESASNAAANTTKTESKPAESPAKSKPLRGKEIPPPEKLSKDSAAARSQPEGRPRAQTDVQDLQAPAEDRTPAVSLLHVETVGVPVQETSPTQADSVSTQDIIKEDTLRDDLKYYFMSPCEKYRARGQKPWKLVLQILKIVMITTQLILFGLNNQLVVSYKEENMMALKNLFLKDYSGVDEDDYSVAVYNQQQVYDSLFYVLDQASYSQLGRLSVGPISYAEDEEGKLLPLILCKEYYKRGTLDPSDEAFDIDAELETVCMSHDPKTANQWKTQNSSFFDLDFYRLVDIKATFQLKGINLQTVRSRELPDCYSFYVTITFDNQCHSGKVKIFLDIDAQSCACRDWKISGTAQKNTHYLLVFDAFVILVCLTSAVLCTRSIVLAVRLLQRFSRFFHENYNHKVCEDNQKEFLNGWYVLVIVSDLLAIVGSILKMEIQAKSLTSYDVCSIFLGTSTLLVWASVIRYLGYFQKYNVLILTMTAAFPKVLRFCCCAGMIYLGYTFCGWIVLGPYHEKFESLSRVAECLFSLLNGDDMFTTFAQLKDKNSLVWLFSRAYLYSFISLFIYMVLSLFIALITDSYETIKSFQKNGFPLTDLQKFLREQNDFPVSEESSQTDVHQAADWSFLHAVVWLGLTWSEAMKLVVGAMQTHPRNWGCALGRTPLTPPLPLPLTPSSHPCCFASHINRP</sequence>
<feature type="region of interest" description="Disordered" evidence="16">
    <location>
        <begin position="357"/>
        <end position="534"/>
    </location>
</feature>
<dbReference type="InterPro" id="IPR013122">
    <property type="entry name" value="PKD1_2_channel"/>
</dbReference>
<dbReference type="PANTHER" id="PTHR12127">
    <property type="entry name" value="MUCOLIPIN"/>
    <property type="match status" value="1"/>
</dbReference>
<dbReference type="InterPro" id="IPR049134">
    <property type="entry name" value="MCLN_ECD"/>
</dbReference>
<feature type="compositionally biased region" description="Polar residues" evidence="16">
    <location>
        <begin position="439"/>
        <end position="458"/>
    </location>
</feature>
<feature type="compositionally biased region" description="Basic and acidic residues" evidence="16">
    <location>
        <begin position="491"/>
        <end position="503"/>
    </location>
</feature>
<feature type="signal peptide" evidence="18">
    <location>
        <begin position="1"/>
        <end position="16"/>
    </location>
</feature>
<dbReference type="Pfam" id="PF21381">
    <property type="entry name" value="MCLN_ECD"/>
    <property type="match status" value="1"/>
</dbReference>
<dbReference type="GO" id="GO:0010008">
    <property type="term" value="C:endosome membrane"/>
    <property type="evidence" value="ECO:0007669"/>
    <property type="project" value="UniProtKB-SubCell"/>
</dbReference>
<organism evidence="21 22">
    <name type="scientific">Dissostichus mawsoni</name>
    <name type="common">Antarctic cod</name>
    <dbReference type="NCBI Taxonomy" id="36200"/>
    <lineage>
        <taxon>Eukaryota</taxon>
        <taxon>Metazoa</taxon>
        <taxon>Chordata</taxon>
        <taxon>Craniata</taxon>
        <taxon>Vertebrata</taxon>
        <taxon>Euteleostomi</taxon>
        <taxon>Actinopterygii</taxon>
        <taxon>Neopterygii</taxon>
        <taxon>Teleostei</taxon>
        <taxon>Neoteleostei</taxon>
        <taxon>Acanthomorphata</taxon>
        <taxon>Eupercaria</taxon>
        <taxon>Perciformes</taxon>
        <taxon>Notothenioidei</taxon>
        <taxon>Nototheniidae</taxon>
        <taxon>Dissostichus</taxon>
    </lineage>
</organism>
<comment type="caution">
    <text evidence="21">The sequence shown here is derived from an EMBL/GenBank/DDBJ whole genome shotgun (WGS) entry which is preliminary data.</text>
</comment>
<comment type="catalytic activity">
    <reaction evidence="14">
        <text>Ca(2+)(in) = Ca(2+)(out)</text>
        <dbReference type="Rhea" id="RHEA:29671"/>
        <dbReference type="ChEBI" id="CHEBI:29108"/>
    </reaction>
</comment>
<dbReference type="Pfam" id="PF05934">
    <property type="entry name" value="MCLC"/>
    <property type="match status" value="1"/>
</dbReference>
<evidence type="ECO:0000256" key="13">
    <source>
        <dbReference type="ARBA" id="ARBA00023303"/>
    </source>
</evidence>
<keyword evidence="9 17" id="KW-1133">Transmembrane helix</keyword>
<evidence type="ECO:0000256" key="9">
    <source>
        <dbReference type="ARBA" id="ARBA00022989"/>
    </source>
</evidence>
<evidence type="ECO:0000256" key="7">
    <source>
        <dbReference type="ARBA" id="ARBA00022692"/>
    </source>
</evidence>
<dbReference type="Proteomes" id="UP000518266">
    <property type="component" value="Unassembled WGS sequence"/>
</dbReference>
<evidence type="ECO:0000256" key="8">
    <source>
        <dbReference type="ARBA" id="ARBA00022753"/>
    </source>
</evidence>
<evidence type="ECO:0000259" key="20">
    <source>
        <dbReference type="Pfam" id="PF21381"/>
    </source>
</evidence>
<feature type="transmembrane region" description="Helical" evidence="17">
    <location>
        <begin position="872"/>
        <end position="892"/>
    </location>
</feature>
<keyword evidence="18" id="KW-0732">Signal</keyword>
<feature type="compositionally biased region" description="Low complexity" evidence="16">
    <location>
        <begin position="464"/>
        <end position="475"/>
    </location>
</feature>
<feature type="transmembrane region" description="Helical" evidence="17">
    <location>
        <begin position="947"/>
        <end position="969"/>
    </location>
</feature>
<evidence type="ECO:0000256" key="10">
    <source>
        <dbReference type="ARBA" id="ARBA00023065"/>
    </source>
</evidence>
<feature type="compositionally biased region" description="Low complexity" evidence="16">
    <location>
        <begin position="357"/>
        <end position="368"/>
    </location>
</feature>